<evidence type="ECO:0000313" key="12">
    <source>
        <dbReference type="Proteomes" id="UP000587527"/>
    </source>
</evidence>
<evidence type="ECO:0000259" key="10">
    <source>
        <dbReference type="PROSITE" id="PS52029"/>
    </source>
</evidence>
<sequence>MSDDRRTPSISRRAALAGAGLVGVASVAGLAACSPDAPKWAEPGSGNSDTPAPPADPTAASATITAPKHEAKDVHAAIEVAFTLANASTATVELQDAAGTRVSGALRADGTSWVPNAPLKYNTTYTVTVTANGADGKTGTATSSFTTMAKPSKTISASSYSGDKAKVGIGMPLMVKFSRSVPKAKRAEVQKRLFVDATPEQDGIWHWFSGSEVHFRPKEYWKAGTKISFRVAVGGLDMGGGYFGKADITIDDMLIGPAIVLTADNATKKMTATKDGVVLRTMPISLGKASTPSSSGKTVIIEKFVHTIFDTFDELGPELGYRTPIDYAQRITWGGEYIHSAPWSVGSQGHRNVSHGCVNVSPSNAKWLFDLTQVGTPMITKGTERKLKAGNGWTHWNLTWDEYVKGSALPFKPVDTTAGVEPSTEPSTSPSASPSAVPSTSPTSAP</sequence>
<evidence type="ECO:0000256" key="6">
    <source>
        <dbReference type="ARBA" id="ARBA00023316"/>
    </source>
</evidence>
<dbReference type="Pfam" id="PF17964">
    <property type="entry name" value="Big_10"/>
    <property type="match status" value="1"/>
</dbReference>
<keyword evidence="2" id="KW-0808">Transferase</keyword>
<keyword evidence="11" id="KW-0449">Lipoprotein</keyword>
<dbReference type="EMBL" id="JACHMN010000002">
    <property type="protein sequence ID" value="MBB5870119.1"/>
    <property type="molecule type" value="Genomic_DNA"/>
</dbReference>
<dbReference type="GO" id="GO:0008360">
    <property type="term" value="P:regulation of cell shape"/>
    <property type="evidence" value="ECO:0007669"/>
    <property type="project" value="UniProtKB-UniRule"/>
</dbReference>
<feature type="compositionally biased region" description="Low complexity" evidence="8">
    <location>
        <begin position="420"/>
        <end position="446"/>
    </location>
</feature>
<keyword evidence="5" id="KW-0012">Acyltransferase</keyword>
<protein>
    <submittedName>
        <fullName evidence="11">Lipoprotein-anchoring transpeptidase ErfK/SrfK</fullName>
    </submittedName>
</protein>
<dbReference type="PROSITE" id="PS51257">
    <property type="entry name" value="PROKAR_LIPOPROTEIN"/>
    <property type="match status" value="1"/>
</dbReference>
<comment type="pathway">
    <text evidence="1 7">Cell wall biogenesis; peptidoglycan biosynthesis.</text>
</comment>
<keyword evidence="6 7" id="KW-0961">Cell wall biogenesis/degradation</keyword>
<dbReference type="GO" id="GO:0005576">
    <property type="term" value="C:extracellular region"/>
    <property type="evidence" value="ECO:0007669"/>
    <property type="project" value="TreeGrafter"/>
</dbReference>
<dbReference type="PANTHER" id="PTHR30582">
    <property type="entry name" value="L,D-TRANSPEPTIDASE"/>
    <property type="match status" value="1"/>
</dbReference>
<dbReference type="PANTHER" id="PTHR30582:SF2">
    <property type="entry name" value="L,D-TRANSPEPTIDASE YCIB-RELATED"/>
    <property type="match status" value="1"/>
</dbReference>
<dbReference type="Proteomes" id="UP000587527">
    <property type="component" value="Unassembled WGS sequence"/>
</dbReference>
<evidence type="ECO:0000256" key="5">
    <source>
        <dbReference type="ARBA" id="ARBA00023315"/>
    </source>
</evidence>
<name>A0A841BSF3_9ACTN</name>
<dbReference type="PROSITE" id="PS51318">
    <property type="entry name" value="TAT"/>
    <property type="match status" value="1"/>
</dbReference>
<keyword evidence="12" id="KW-1185">Reference proteome</keyword>
<dbReference type="RefSeq" id="WP_184837266.1">
    <property type="nucleotide sequence ID" value="NZ_JACHMN010000002.1"/>
</dbReference>
<dbReference type="Gene3D" id="2.60.40.3780">
    <property type="match status" value="1"/>
</dbReference>
<dbReference type="InterPro" id="IPR005490">
    <property type="entry name" value="LD_TPept_cat_dom"/>
</dbReference>
<keyword evidence="3 7" id="KW-0133">Cell shape</keyword>
<keyword evidence="4 7" id="KW-0573">Peptidoglycan synthesis</keyword>
<dbReference type="GO" id="GO:0016746">
    <property type="term" value="F:acyltransferase activity"/>
    <property type="evidence" value="ECO:0007669"/>
    <property type="project" value="UniProtKB-KW"/>
</dbReference>
<feature type="active site" description="Nucleophile" evidence="7">
    <location>
        <position position="357"/>
    </location>
</feature>
<feature type="active site" description="Proton donor/acceptor" evidence="7">
    <location>
        <position position="339"/>
    </location>
</feature>
<accession>A0A841BSF3</accession>
<evidence type="ECO:0000256" key="9">
    <source>
        <dbReference type="SAM" id="SignalP"/>
    </source>
</evidence>
<dbReference type="GO" id="GO:0071555">
    <property type="term" value="P:cell wall organization"/>
    <property type="evidence" value="ECO:0007669"/>
    <property type="project" value="UniProtKB-UniRule"/>
</dbReference>
<dbReference type="InterPro" id="IPR006311">
    <property type="entry name" value="TAT_signal"/>
</dbReference>
<feature type="region of interest" description="Disordered" evidence="8">
    <location>
        <begin position="412"/>
        <end position="446"/>
    </location>
</feature>
<feature type="chain" id="PRO_5032465774" evidence="9">
    <location>
        <begin position="32"/>
        <end position="446"/>
    </location>
</feature>
<organism evidence="11 12">
    <name type="scientific">Allocatelliglobosispora scoriae</name>
    <dbReference type="NCBI Taxonomy" id="643052"/>
    <lineage>
        <taxon>Bacteria</taxon>
        <taxon>Bacillati</taxon>
        <taxon>Actinomycetota</taxon>
        <taxon>Actinomycetes</taxon>
        <taxon>Micromonosporales</taxon>
        <taxon>Micromonosporaceae</taxon>
        <taxon>Allocatelliglobosispora</taxon>
    </lineage>
</organism>
<reference evidence="11 12" key="1">
    <citation type="submission" date="2020-08" db="EMBL/GenBank/DDBJ databases">
        <title>Sequencing the genomes of 1000 actinobacteria strains.</title>
        <authorList>
            <person name="Klenk H.-P."/>
        </authorList>
    </citation>
    <scope>NUCLEOTIDE SEQUENCE [LARGE SCALE GENOMIC DNA]</scope>
    <source>
        <strain evidence="11 12">DSM 45362</strain>
    </source>
</reference>
<dbReference type="PROSITE" id="PS52029">
    <property type="entry name" value="LD_TPASE"/>
    <property type="match status" value="1"/>
</dbReference>
<comment type="caution">
    <text evidence="11">The sequence shown here is derived from an EMBL/GenBank/DDBJ whole genome shotgun (WGS) entry which is preliminary data.</text>
</comment>
<dbReference type="SUPFAM" id="SSF141523">
    <property type="entry name" value="L,D-transpeptidase catalytic domain-like"/>
    <property type="match status" value="1"/>
</dbReference>
<evidence type="ECO:0000256" key="2">
    <source>
        <dbReference type="ARBA" id="ARBA00022679"/>
    </source>
</evidence>
<evidence type="ECO:0000256" key="3">
    <source>
        <dbReference type="ARBA" id="ARBA00022960"/>
    </source>
</evidence>
<dbReference type="Pfam" id="PF03734">
    <property type="entry name" value="YkuD"/>
    <property type="match status" value="1"/>
</dbReference>
<dbReference type="InterPro" id="IPR050979">
    <property type="entry name" value="LD-transpeptidase"/>
</dbReference>
<dbReference type="GO" id="GO:0071972">
    <property type="term" value="F:peptidoglycan L,D-transpeptidase activity"/>
    <property type="evidence" value="ECO:0007669"/>
    <property type="project" value="TreeGrafter"/>
</dbReference>
<evidence type="ECO:0000256" key="4">
    <source>
        <dbReference type="ARBA" id="ARBA00022984"/>
    </source>
</evidence>
<dbReference type="InterPro" id="IPR038063">
    <property type="entry name" value="Transpep_catalytic_dom"/>
</dbReference>
<proteinExistence type="predicted"/>
<dbReference type="Gene3D" id="2.60.40.3710">
    <property type="match status" value="1"/>
</dbReference>
<evidence type="ECO:0000256" key="8">
    <source>
        <dbReference type="SAM" id="MobiDB-lite"/>
    </source>
</evidence>
<evidence type="ECO:0000313" key="11">
    <source>
        <dbReference type="EMBL" id="MBB5870119.1"/>
    </source>
</evidence>
<gene>
    <name evidence="11" type="ORF">F4553_003498</name>
</gene>
<feature type="domain" description="L,D-TPase catalytic" evidence="10">
    <location>
        <begin position="259"/>
        <end position="381"/>
    </location>
</feature>
<evidence type="ECO:0000256" key="1">
    <source>
        <dbReference type="ARBA" id="ARBA00004752"/>
    </source>
</evidence>
<evidence type="ECO:0000256" key="7">
    <source>
        <dbReference type="PROSITE-ProRule" id="PRU01373"/>
    </source>
</evidence>
<dbReference type="GO" id="GO:0018104">
    <property type="term" value="P:peptidoglycan-protein cross-linking"/>
    <property type="evidence" value="ECO:0007669"/>
    <property type="project" value="TreeGrafter"/>
</dbReference>
<dbReference type="InterPro" id="IPR041280">
    <property type="entry name" value="Big_10"/>
</dbReference>
<keyword evidence="9" id="KW-0732">Signal</keyword>
<dbReference type="AlphaFoldDB" id="A0A841BSF3"/>
<feature type="signal peptide" evidence="9">
    <location>
        <begin position="1"/>
        <end position="31"/>
    </location>
</feature>
<dbReference type="Gene3D" id="2.40.440.10">
    <property type="entry name" value="L,D-transpeptidase catalytic domain-like"/>
    <property type="match status" value="1"/>
</dbReference>
<feature type="region of interest" description="Disordered" evidence="8">
    <location>
        <begin position="34"/>
        <end position="60"/>
    </location>
</feature>
<dbReference type="UniPathway" id="UPA00219"/>
<dbReference type="CDD" id="cd16913">
    <property type="entry name" value="YkuD_like"/>
    <property type="match status" value="1"/>
</dbReference>